<dbReference type="PANTHER" id="PTHR13420">
    <property type="entry name" value="UPF0235 PROTEIN C15ORF40"/>
    <property type="match status" value="1"/>
</dbReference>
<evidence type="ECO:0000256" key="2">
    <source>
        <dbReference type="HAMAP-Rule" id="MF_00634"/>
    </source>
</evidence>
<dbReference type="Proteomes" id="UP000831390">
    <property type="component" value="Chromosome"/>
</dbReference>
<sequence>MILHLRAKPNARQNQLLRAADGSLTVRLQAPPQEGQANAVLLAFLAATFGVPKSRVTLLSGHTAPFKKVEIEGVSEAEGELVLAQVSSLK</sequence>
<dbReference type="RefSeq" id="WP_243519764.1">
    <property type="nucleotide sequence ID" value="NZ_CP094534.1"/>
</dbReference>
<comment type="similarity">
    <text evidence="1 2">Belongs to the UPF0235 family.</text>
</comment>
<organism evidence="3 4">
    <name type="scientific">Hymenobacter monticola</name>
    <dbReference type="NCBI Taxonomy" id="1705399"/>
    <lineage>
        <taxon>Bacteria</taxon>
        <taxon>Pseudomonadati</taxon>
        <taxon>Bacteroidota</taxon>
        <taxon>Cytophagia</taxon>
        <taxon>Cytophagales</taxon>
        <taxon>Hymenobacteraceae</taxon>
        <taxon>Hymenobacter</taxon>
    </lineage>
</organism>
<dbReference type="SUPFAM" id="SSF69786">
    <property type="entry name" value="YggU-like"/>
    <property type="match status" value="1"/>
</dbReference>
<dbReference type="SMART" id="SM01152">
    <property type="entry name" value="DUF167"/>
    <property type="match status" value="1"/>
</dbReference>
<evidence type="ECO:0000313" key="3">
    <source>
        <dbReference type="EMBL" id="UOE36192.1"/>
    </source>
</evidence>
<evidence type="ECO:0000256" key="1">
    <source>
        <dbReference type="ARBA" id="ARBA00010364"/>
    </source>
</evidence>
<name>A0ABY4BAP1_9BACT</name>
<dbReference type="Pfam" id="PF02594">
    <property type="entry name" value="DUF167"/>
    <property type="match status" value="1"/>
</dbReference>
<dbReference type="Gene3D" id="3.30.1200.10">
    <property type="entry name" value="YggU-like"/>
    <property type="match status" value="1"/>
</dbReference>
<accession>A0ABY4BAP1</accession>
<evidence type="ECO:0000313" key="4">
    <source>
        <dbReference type="Proteomes" id="UP000831390"/>
    </source>
</evidence>
<protein>
    <recommendedName>
        <fullName evidence="2">UPF0235 protein MTP16_11235</fullName>
    </recommendedName>
</protein>
<gene>
    <name evidence="3" type="ORF">MTP16_11235</name>
</gene>
<dbReference type="HAMAP" id="MF_00634">
    <property type="entry name" value="UPF0235"/>
    <property type="match status" value="1"/>
</dbReference>
<dbReference type="InterPro" id="IPR003746">
    <property type="entry name" value="DUF167"/>
</dbReference>
<reference evidence="3 4" key="1">
    <citation type="submission" date="2022-03" db="EMBL/GenBank/DDBJ databases">
        <title>Hymenobactersp. isolated from the air.</title>
        <authorList>
            <person name="Won M."/>
            <person name="Kwon S.-W."/>
        </authorList>
    </citation>
    <scope>NUCLEOTIDE SEQUENCE [LARGE SCALE GENOMIC DNA]</scope>
    <source>
        <strain evidence="3 4">KACC 22596</strain>
    </source>
</reference>
<proteinExistence type="inferred from homology"/>
<dbReference type="EMBL" id="CP094534">
    <property type="protein sequence ID" value="UOE36192.1"/>
    <property type="molecule type" value="Genomic_DNA"/>
</dbReference>
<keyword evidence="4" id="KW-1185">Reference proteome</keyword>
<dbReference type="PANTHER" id="PTHR13420:SF7">
    <property type="entry name" value="UPF0235 PROTEIN C15ORF40"/>
    <property type="match status" value="1"/>
</dbReference>
<dbReference type="InterPro" id="IPR036591">
    <property type="entry name" value="YggU-like_sf"/>
</dbReference>
<dbReference type="NCBIfam" id="TIGR00251">
    <property type="entry name" value="DUF167 family protein"/>
    <property type="match status" value="1"/>
</dbReference>